<sequence>FLRKVNNKAKVRRFTRLLVIGTAKVISYKNLKEARKKRTKKDAAKAKSKGKRS</sequence>
<gene>
    <name evidence="2" type="ORF">DM02DRAFT_530245</name>
</gene>
<evidence type="ECO:0000313" key="3">
    <source>
        <dbReference type="Proteomes" id="UP000244855"/>
    </source>
</evidence>
<dbReference type="AlphaFoldDB" id="A0A2V1DLX9"/>
<organism evidence="2 3">
    <name type="scientific">Periconia macrospinosa</name>
    <dbReference type="NCBI Taxonomy" id="97972"/>
    <lineage>
        <taxon>Eukaryota</taxon>
        <taxon>Fungi</taxon>
        <taxon>Dikarya</taxon>
        <taxon>Ascomycota</taxon>
        <taxon>Pezizomycotina</taxon>
        <taxon>Dothideomycetes</taxon>
        <taxon>Pleosporomycetidae</taxon>
        <taxon>Pleosporales</taxon>
        <taxon>Massarineae</taxon>
        <taxon>Periconiaceae</taxon>
        <taxon>Periconia</taxon>
    </lineage>
</organism>
<accession>A0A2V1DLX9</accession>
<reference evidence="2 3" key="1">
    <citation type="journal article" date="2018" name="Sci. Rep.">
        <title>Comparative genomics provides insights into the lifestyle and reveals functional heterogeneity of dark septate endophytic fungi.</title>
        <authorList>
            <person name="Knapp D.G."/>
            <person name="Nemeth J.B."/>
            <person name="Barry K."/>
            <person name="Hainaut M."/>
            <person name="Henrissat B."/>
            <person name="Johnson J."/>
            <person name="Kuo A."/>
            <person name="Lim J.H.P."/>
            <person name="Lipzen A."/>
            <person name="Nolan M."/>
            <person name="Ohm R.A."/>
            <person name="Tamas L."/>
            <person name="Grigoriev I.V."/>
            <person name="Spatafora J.W."/>
            <person name="Nagy L.G."/>
            <person name="Kovacs G.M."/>
        </authorList>
    </citation>
    <scope>NUCLEOTIDE SEQUENCE [LARGE SCALE GENOMIC DNA]</scope>
    <source>
        <strain evidence="2 3">DSE2036</strain>
    </source>
</reference>
<feature type="non-terminal residue" evidence="2">
    <location>
        <position position="1"/>
    </location>
</feature>
<name>A0A2V1DLX9_9PLEO</name>
<feature type="region of interest" description="Disordered" evidence="1">
    <location>
        <begin position="33"/>
        <end position="53"/>
    </location>
</feature>
<dbReference type="EMBL" id="KZ805403">
    <property type="protein sequence ID" value="PVH98935.1"/>
    <property type="molecule type" value="Genomic_DNA"/>
</dbReference>
<evidence type="ECO:0000256" key="1">
    <source>
        <dbReference type="SAM" id="MobiDB-lite"/>
    </source>
</evidence>
<keyword evidence="3" id="KW-1185">Reference proteome</keyword>
<dbReference type="Proteomes" id="UP000244855">
    <property type="component" value="Unassembled WGS sequence"/>
</dbReference>
<protein>
    <submittedName>
        <fullName evidence="2">Uncharacterized protein</fullName>
    </submittedName>
</protein>
<proteinExistence type="predicted"/>
<feature type="compositionally biased region" description="Basic residues" evidence="1">
    <location>
        <begin position="34"/>
        <end position="53"/>
    </location>
</feature>
<evidence type="ECO:0000313" key="2">
    <source>
        <dbReference type="EMBL" id="PVH98935.1"/>
    </source>
</evidence>